<dbReference type="PANTHER" id="PTHR30535:SF34">
    <property type="entry name" value="MOLYBDATE-BINDING PROTEIN MOLA"/>
    <property type="match status" value="1"/>
</dbReference>
<evidence type="ECO:0000313" key="4">
    <source>
        <dbReference type="EMBL" id="MBF4691789.1"/>
    </source>
</evidence>
<dbReference type="Pfam" id="PF01497">
    <property type="entry name" value="Peripla_BP_2"/>
    <property type="match status" value="1"/>
</dbReference>
<dbReference type="PANTHER" id="PTHR30535">
    <property type="entry name" value="VITAMIN B12-BINDING PROTEIN"/>
    <property type="match status" value="1"/>
</dbReference>
<comment type="similarity">
    <text evidence="1">Belongs to the bacterial solute-binding protein 8 family.</text>
</comment>
<evidence type="ECO:0000256" key="1">
    <source>
        <dbReference type="ARBA" id="ARBA00008814"/>
    </source>
</evidence>
<gene>
    <name evidence="4" type="ORF">ISU02_01590</name>
</gene>
<keyword evidence="2" id="KW-0732">Signal</keyword>
<proteinExistence type="inferred from homology"/>
<dbReference type="PROSITE" id="PS50983">
    <property type="entry name" value="FE_B12_PBP"/>
    <property type="match status" value="1"/>
</dbReference>
<feature type="chain" id="PRO_5046856386" evidence="2">
    <location>
        <begin position="30"/>
        <end position="372"/>
    </location>
</feature>
<dbReference type="EMBL" id="JADKNH010000001">
    <property type="protein sequence ID" value="MBF4691789.1"/>
    <property type="molecule type" value="Genomic_DNA"/>
</dbReference>
<dbReference type="RefSeq" id="WP_194700022.1">
    <property type="nucleotide sequence ID" value="NZ_JADKNH010000001.1"/>
</dbReference>
<evidence type="ECO:0000313" key="5">
    <source>
        <dbReference type="Proteomes" id="UP000614200"/>
    </source>
</evidence>
<reference evidence="4 5" key="1">
    <citation type="submission" date="2020-11" db="EMBL/GenBank/DDBJ databases">
        <title>Fusibacter basophilias sp. nov.</title>
        <authorList>
            <person name="Qiu D."/>
        </authorList>
    </citation>
    <scope>NUCLEOTIDE SEQUENCE [LARGE SCALE GENOMIC DNA]</scope>
    <source>
        <strain evidence="4 5">Q10-2</strain>
    </source>
</reference>
<dbReference type="InterPro" id="IPR050902">
    <property type="entry name" value="ABC_Transporter_SBP"/>
</dbReference>
<keyword evidence="5" id="KW-1185">Reference proteome</keyword>
<dbReference type="Gene3D" id="3.40.50.1980">
    <property type="entry name" value="Nitrogenase molybdenum iron protein domain"/>
    <property type="match status" value="2"/>
</dbReference>
<protein>
    <submittedName>
        <fullName evidence="4">ABC transporter substrate-binding protein</fullName>
    </submittedName>
</protein>
<feature type="signal peptide" evidence="2">
    <location>
        <begin position="1"/>
        <end position="29"/>
    </location>
</feature>
<sequence length="372" mass="40974">MFRNVCKLTLTFAIGLLILAGCGSEKAIADNVLTSSQNNNTDVVQSENEVADVAEVSPIKRQLLKSADEVQITETEVIFKDDSGRDVITIQKNPQKVAVLYGSHACLWKEAGGDIKIGIGGKGAEALYKDQIGHNFLEDEGVVTIAKSSSAKTWDIEAILAEQPDLIICSTAMNGYSTLSAPAEAANIPVIAITYSGVGDYLKWFKVFCNINSKPELWDSIANKTVDDIAHIIESAPVENTPKVLSILPKTDAVSANLAASDMGVIIEQLHAINVVDDLAEDLSSVRVDINLETMLATNPDMIFVQCIGSEEEARELMDSHFLDNPVWNSLEAVKNNKIYYMPKRLFHNRPNREYNESYKMMFELLYPEIEL</sequence>
<organism evidence="4 5">
    <name type="scientific">Fusibacter ferrireducens</name>
    <dbReference type="NCBI Taxonomy" id="2785058"/>
    <lineage>
        <taxon>Bacteria</taxon>
        <taxon>Bacillati</taxon>
        <taxon>Bacillota</taxon>
        <taxon>Clostridia</taxon>
        <taxon>Eubacteriales</taxon>
        <taxon>Eubacteriales Family XII. Incertae Sedis</taxon>
        <taxon>Fusibacter</taxon>
    </lineage>
</organism>
<dbReference type="Proteomes" id="UP000614200">
    <property type="component" value="Unassembled WGS sequence"/>
</dbReference>
<dbReference type="SUPFAM" id="SSF53807">
    <property type="entry name" value="Helical backbone' metal receptor"/>
    <property type="match status" value="1"/>
</dbReference>
<accession>A0ABR9ZQ77</accession>
<dbReference type="InterPro" id="IPR002491">
    <property type="entry name" value="ABC_transptr_periplasmic_BD"/>
</dbReference>
<dbReference type="PROSITE" id="PS51257">
    <property type="entry name" value="PROKAR_LIPOPROTEIN"/>
    <property type="match status" value="1"/>
</dbReference>
<name>A0ABR9ZQ77_9FIRM</name>
<comment type="caution">
    <text evidence="4">The sequence shown here is derived from an EMBL/GenBank/DDBJ whole genome shotgun (WGS) entry which is preliminary data.</text>
</comment>
<evidence type="ECO:0000256" key="2">
    <source>
        <dbReference type="SAM" id="SignalP"/>
    </source>
</evidence>
<evidence type="ECO:0000259" key="3">
    <source>
        <dbReference type="PROSITE" id="PS50983"/>
    </source>
</evidence>
<feature type="domain" description="Fe/B12 periplasmic-binding" evidence="3">
    <location>
        <begin position="96"/>
        <end position="370"/>
    </location>
</feature>